<evidence type="ECO:0000256" key="2">
    <source>
        <dbReference type="ARBA" id="ARBA00012438"/>
    </source>
</evidence>
<feature type="transmembrane region" description="Helical" evidence="9">
    <location>
        <begin position="133"/>
        <end position="149"/>
    </location>
</feature>
<evidence type="ECO:0000256" key="1">
    <source>
        <dbReference type="ARBA" id="ARBA00000085"/>
    </source>
</evidence>
<organism evidence="12 13">
    <name type="scientific">Aeromicrobium yanjiei</name>
    <dbReference type="NCBI Taxonomy" id="2662028"/>
    <lineage>
        <taxon>Bacteria</taxon>
        <taxon>Bacillati</taxon>
        <taxon>Actinomycetota</taxon>
        <taxon>Actinomycetes</taxon>
        <taxon>Propionibacteriales</taxon>
        <taxon>Nocardioidaceae</taxon>
        <taxon>Aeromicrobium</taxon>
    </lineage>
</organism>
<dbReference type="InterPro" id="IPR025828">
    <property type="entry name" value="Put_sensor_dom"/>
</dbReference>
<evidence type="ECO:0000256" key="9">
    <source>
        <dbReference type="SAM" id="Phobius"/>
    </source>
</evidence>
<dbReference type="InterPro" id="IPR036890">
    <property type="entry name" value="HATPase_C_sf"/>
</dbReference>
<evidence type="ECO:0000256" key="4">
    <source>
        <dbReference type="ARBA" id="ARBA00022679"/>
    </source>
</evidence>
<evidence type="ECO:0000259" key="11">
    <source>
        <dbReference type="Pfam" id="PF13796"/>
    </source>
</evidence>
<feature type="transmembrane region" description="Helical" evidence="9">
    <location>
        <begin position="76"/>
        <end position="104"/>
    </location>
</feature>
<dbReference type="GO" id="GO:0046983">
    <property type="term" value="F:protein dimerization activity"/>
    <property type="evidence" value="ECO:0007669"/>
    <property type="project" value="InterPro"/>
</dbReference>
<sequence>MALLTASLGVAVVGVGLVLLLVLVPVTQQYANLFRGLSGRVLGRMIDKPYRPRRRGGPFALLAGWAEDPARWRDLLWLYVVVLFRWALAWIALLLALAVIYYAVFPYLFAVTPKGTFDTDYGVIRVDTQAESFLHWAWLLVALALWWWLEPLLVKWCAQIDAALLSPSRGALERRVAEVSQSRAETIDHSAAELRRIERDLHDGAQARLVALGMNLGLAEELLAKDPDAAAQLLAEARTVTTSALGDLRSVVRGIHPPVLADRGLAGAVQALALDMSLPVAVTIVLAGRPPAPVESAAYFATSELLANIGKHSGARRASIDVSHDGRVLRIVVADDGSGGASVDRGSGLAGVARRLAAFDGTMDLVSPDGGPTVVTLEVPCVLSSPKISPSSGTA</sequence>
<evidence type="ECO:0000256" key="8">
    <source>
        <dbReference type="ARBA" id="ARBA00023012"/>
    </source>
</evidence>
<keyword evidence="6 12" id="KW-0418">Kinase</keyword>
<proteinExistence type="predicted"/>
<keyword evidence="4" id="KW-0808">Transferase</keyword>
<dbReference type="Pfam" id="PF13796">
    <property type="entry name" value="Sensor"/>
    <property type="match status" value="1"/>
</dbReference>
<dbReference type="EC" id="2.7.13.3" evidence="2"/>
<dbReference type="InterPro" id="IPR050482">
    <property type="entry name" value="Sensor_HK_TwoCompSys"/>
</dbReference>
<dbReference type="AlphaFoldDB" id="A0A5Q2MK75"/>
<feature type="transmembrane region" description="Helical" evidence="9">
    <location>
        <begin position="6"/>
        <end position="26"/>
    </location>
</feature>
<dbReference type="InterPro" id="IPR011712">
    <property type="entry name" value="Sig_transdc_His_kin_sub3_dim/P"/>
</dbReference>
<dbReference type="PANTHER" id="PTHR24421:SF10">
    <property type="entry name" value="NITRATE_NITRITE SENSOR PROTEIN NARQ"/>
    <property type="match status" value="1"/>
</dbReference>
<comment type="catalytic activity">
    <reaction evidence="1">
        <text>ATP + protein L-histidine = ADP + protein N-phospho-L-histidine.</text>
        <dbReference type="EC" id="2.7.13.3"/>
    </reaction>
</comment>
<gene>
    <name evidence="12" type="ORF">GEV26_02135</name>
</gene>
<dbReference type="Proteomes" id="UP000392064">
    <property type="component" value="Chromosome"/>
</dbReference>
<evidence type="ECO:0000256" key="5">
    <source>
        <dbReference type="ARBA" id="ARBA00022741"/>
    </source>
</evidence>
<dbReference type="Gene3D" id="1.20.5.1930">
    <property type="match status" value="1"/>
</dbReference>
<dbReference type="KEGG" id="aef:GEV26_02135"/>
<keyword evidence="9" id="KW-0812">Transmembrane</keyword>
<evidence type="ECO:0000313" key="13">
    <source>
        <dbReference type="Proteomes" id="UP000392064"/>
    </source>
</evidence>
<accession>A0A5Q2MK75</accession>
<dbReference type="Pfam" id="PF07730">
    <property type="entry name" value="HisKA_3"/>
    <property type="match status" value="1"/>
</dbReference>
<dbReference type="GO" id="GO:0005524">
    <property type="term" value="F:ATP binding"/>
    <property type="evidence" value="ECO:0007669"/>
    <property type="project" value="UniProtKB-KW"/>
</dbReference>
<keyword evidence="8" id="KW-0902">Two-component regulatory system</keyword>
<keyword evidence="7" id="KW-0067">ATP-binding</keyword>
<protein>
    <recommendedName>
        <fullName evidence="2">histidine kinase</fullName>
        <ecNumber evidence="2">2.7.13.3</ecNumber>
    </recommendedName>
</protein>
<feature type="domain" description="Signal transduction histidine kinase subgroup 3 dimerisation and phosphoacceptor" evidence="10">
    <location>
        <begin position="193"/>
        <end position="260"/>
    </location>
</feature>
<reference evidence="12 13" key="1">
    <citation type="submission" date="2019-11" db="EMBL/GenBank/DDBJ databases">
        <authorList>
            <person name="Li J."/>
        </authorList>
    </citation>
    <scope>NUCLEOTIDE SEQUENCE [LARGE SCALE GENOMIC DNA]</scope>
    <source>
        <strain evidence="12 13">MF47</strain>
    </source>
</reference>
<dbReference type="SUPFAM" id="SSF55874">
    <property type="entry name" value="ATPase domain of HSP90 chaperone/DNA topoisomerase II/histidine kinase"/>
    <property type="match status" value="1"/>
</dbReference>
<keyword evidence="5" id="KW-0547">Nucleotide-binding</keyword>
<keyword evidence="3" id="KW-0597">Phosphoprotein</keyword>
<feature type="domain" description="Putative sensor" evidence="11">
    <location>
        <begin position="2"/>
        <end position="164"/>
    </location>
</feature>
<dbReference type="CDD" id="cd16917">
    <property type="entry name" value="HATPase_UhpB-NarQ-NarX-like"/>
    <property type="match status" value="1"/>
</dbReference>
<name>A0A5Q2MK75_9ACTN</name>
<evidence type="ECO:0000256" key="6">
    <source>
        <dbReference type="ARBA" id="ARBA00022777"/>
    </source>
</evidence>
<dbReference type="EMBL" id="CP045737">
    <property type="protein sequence ID" value="QGG43118.1"/>
    <property type="molecule type" value="Genomic_DNA"/>
</dbReference>
<dbReference type="GO" id="GO:0000155">
    <property type="term" value="F:phosphorelay sensor kinase activity"/>
    <property type="evidence" value="ECO:0007669"/>
    <property type="project" value="InterPro"/>
</dbReference>
<dbReference type="GO" id="GO:0016020">
    <property type="term" value="C:membrane"/>
    <property type="evidence" value="ECO:0007669"/>
    <property type="project" value="InterPro"/>
</dbReference>
<evidence type="ECO:0000259" key="10">
    <source>
        <dbReference type="Pfam" id="PF07730"/>
    </source>
</evidence>
<keyword evidence="9" id="KW-1133">Transmembrane helix</keyword>
<dbReference type="Gene3D" id="3.30.565.10">
    <property type="entry name" value="Histidine kinase-like ATPase, C-terminal domain"/>
    <property type="match status" value="1"/>
</dbReference>
<keyword evidence="9" id="KW-0472">Membrane</keyword>
<evidence type="ECO:0000313" key="12">
    <source>
        <dbReference type="EMBL" id="QGG43118.1"/>
    </source>
</evidence>
<evidence type="ECO:0000256" key="3">
    <source>
        <dbReference type="ARBA" id="ARBA00022553"/>
    </source>
</evidence>
<keyword evidence="13" id="KW-1185">Reference proteome</keyword>
<evidence type="ECO:0000256" key="7">
    <source>
        <dbReference type="ARBA" id="ARBA00022840"/>
    </source>
</evidence>
<dbReference type="PANTHER" id="PTHR24421">
    <property type="entry name" value="NITRATE/NITRITE SENSOR PROTEIN NARX-RELATED"/>
    <property type="match status" value="1"/>
</dbReference>